<evidence type="ECO:0000256" key="2">
    <source>
        <dbReference type="SAM" id="MobiDB-lite"/>
    </source>
</evidence>
<dbReference type="GO" id="GO:0003824">
    <property type="term" value="F:catalytic activity"/>
    <property type="evidence" value="ECO:0007669"/>
    <property type="project" value="InterPro"/>
</dbReference>
<dbReference type="KEGG" id="cliz:G7Y31_00440"/>
<sequence>MTSSPSKQAPSAQPVQSTRQAQPAQPAQNPAVAAVLDVIARIPPGNLSTYGEIAKVAGCGPRYVGWVLRHHGAETAWWRIVRADGTSHDPQRAWPRWEEEGIGKLGMRADLSQHGLDARDLQRG</sequence>
<dbReference type="AlphaFoldDB" id="A0A7T0KEV9"/>
<gene>
    <name evidence="4" type="ORF">G7Y31_00440</name>
</gene>
<dbReference type="SUPFAM" id="SSF46767">
    <property type="entry name" value="Methylated DNA-protein cysteine methyltransferase, C-terminal domain"/>
    <property type="match status" value="1"/>
</dbReference>
<dbReference type="Pfam" id="PF01035">
    <property type="entry name" value="DNA_binding_1"/>
    <property type="match status" value="1"/>
</dbReference>
<accession>A0A7T0KEV9</accession>
<reference evidence="4 5" key="1">
    <citation type="submission" date="2020-11" db="EMBL/GenBank/DDBJ databases">
        <title>Corynebacterium sp. ZJ-599.</title>
        <authorList>
            <person name="Zhou J."/>
        </authorList>
    </citation>
    <scope>NUCLEOTIDE SEQUENCE [LARGE SCALE GENOMIC DNA]</scope>
    <source>
        <strain evidence="4 5">ZJ-599</strain>
    </source>
</reference>
<dbReference type="InterPro" id="IPR036217">
    <property type="entry name" value="MethylDNA_cys_MeTrfase_DNAb"/>
</dbReference>
<name>A0A7T0KEV9_9CORY</name>
<dbReference type="InterPro" id="IPR052520">
    <property type="entry name" value="ATL_DNA_repair"/>
</dbReference>
<keyword evidence="5" id="KW-1185">Reference proteome</keyword>
<proteinExistence type="predicted"/>
<evidence type="ECO:0000259" key="3">
    <source>
        <dbReference type="Pfam" id="PF01035"/>
    </source>
</evidence>
<feature type="domain" description="Methylated-DNA-[protein]-cysteine S-methyltransferase DNA binding" evidence="3">
    <location>
        <begin position="33"/>
        <end position="90"/>
    </location>
</feature>
<dbReference type="Gene3D" id="1.10.10.10">
    <property type="entry name" value="Winged helix-like DNA-binding domain superfamily/Winged helix DNA-binding domain"/>
    <property type="match status" value="1"/>
</dbReference>
<dbReference type="RefSeq" id="WP_165010436.1">
    <property type="nucleotide sequence ID" value="NZ_CP064954.1"/>
</dbReference>
<dbReference type="InterPro" id="IPR014048">
    <property type="entry name" value="MethylDNA_cys_MeTrfase_DNA-bd"/>
</dbReference>
<evidence type="ECO:0000313" key="5">
    <source>
        <dbReference type="Proteomes" id="UP000594681"/>
    </source>
</evidence>
<dbReference type="EMBL" id="CP064954">
    <property type="protein sequence ID" value="QPK79244.1"/>
    <property type="molecule type" value="Genomic_DNA"/>
</dbReference>
<protein>
    <submittedName>
        <fullName evidence="4">MGMT family protein</fullName>
    </submittedName>
</protein>
<dbReference type="PANTHER" id="PTHR42942:SF1">
    <property type="entry name" value="ALKYLTRANSFERASE-LIKE PROTEIN 1"/>
    <property type="match status" value="1"/>
</dbReference>
<dbReference type="InterPro" id="IPR036388">
    <property type="entry name" value="WH-like_DNA-bd_sf"/>
</dbReference>
<evidence type="ECO:0000313" key="4">
    <source>
        <dbReference type="EMBL" id="QPK79244.1"/>
    </source>
</evidence>
<evidence type="ECO:0000256" key="1">
    <source>
        <dbReference type="ARBA" id="ARBA00022763"/>
    </source>
</evidence>
<dbReference type="GO" id="GO:0006281">
    <property type="term" value="P:DNA repair"/>
    <property type="evidence" value="ECO:0007669"/>
    <property type="project" value="InterPro"/>
</dbReference>
<dbReference type="PANTHER" id="PTHR42942">
    <property type="entry name" value="6-O-METHYLGUANINE DNA METHYLTRANSFERASE"/>
    <property type="match status" value="1"/>
</dbReference>
<feature type="region of interest" description="Disordered" evidence="2">
    <location>
        <begin position="1"/>
        <end position="30"/>
    </location>
</feature>
<keyword evidence="1" id="KW-0227">DNA damage</keyword>
<dbReference type="Proteomes" id="UP000594681">
    <property type="component" value="Chromosome"/>
</dbReference>
<organism evidence="4 5">
    <name type="scientific">Corynebacterium lizhenjunii</name>
    <dbReference type="NCBI Taxonomy" id="2709394"/>
    <lineage>
        <taxon>Bacteria</taxon>
        <taxon>Bacillati</taxon>
        <taxon>Actinomycetota</taxon>
        <taxon>Actinomycetes</taxon>
        <taxon>Mycobacteriales</taxon>
        <taxon>Corynebacteriaceae</taxon>
        <taxon>Corynebacterium</taxon>
    </lineage>
</organism>
<dbReference type="CDD" id="cd06445">
    <property type="entry name" value="ATase"/>
    <property type="match status" value="1"/>
</dbReference>